<dbReference type="InterPro" id="IPR014922">
    <property type="entry name" value="YdhG-like"/>
</dbReference>
<sequence length="149" mass="16548">MSSQKIPDDVRAYLDSVEGARGESLRAVFDTALEAMPEGYELAISYGMPGWQVPLERYPVTYNKQPLAYVGLAAQKQYNSLYLMTCVSDSDKDVAFREAWAATGLKLNMGKSCLRFRTLADMDLAIIADTVAGTSVDEFIAEYEKVPRK</sequence>
<feature type="domain" description="YdhG-like" evidence="1">
    <location>
        <begin position="22"/>
        <end position="131"/>
    </location>
</feature>
<dbReference type="SUPFAM" id="SSF159888">
    <property type="entry name" value="YdhG-like"/>
    <property type="match status" value="1"/>
</dbReference>
<dbReference type="RefSeq" id="WP_130981378.1">
    <property type="nucleotide sequence ID" value="NZ_SISG01000001.1"/>
</dbReference>
<proteinExistence type="predicted"/>
<evidence type="ECO:0000259" key="1">
    <source>
        <dbReference type="Pfam" id="PF08818"/>
    </source>
</evidence>
<evidence type="ECO:0000313" key="3">
    <source>
        <dbReference type="Proteomes" id="UP000294194"/>
    </source>
</evidence>
<name>A0A4Q9GVQ0_9MICO</name>
<protein>
    <submittedName>
        <fullName evidence="2">DUF1801 domain-containing protein</fullName>
    </submittedName>
</protein>
<comment type="caution">
    <text evidence="2">The sequence shown here is derived from an EMBL/GenBank/DDBJ whole genome shotgun (WGS) entry which is preliminary data.</text>
</comment>
<gene>
    <name evidence="2" type="ORF">EYE40_07570</name>
</gene>
<dbReference type="AlphaFoldDB" id="A0A4Q9GVQ0"/>
<dbReference type="Gene3D" id="3.90.1150.200">
    <property type="match status" value="1"/>
</dbReference>
<organism evidence="2 3">
    <name type="scientific">Glaciihabitans arcticus</name>
    <dbReference type="NCBI Taxonomy" id="2668039"/>
    <lineage>
        <taxon>Bacteria</taxon>
        <taxon>Bacillati</taxon>
        <taxon>Actinomycetota</taxon>
        <taxon>Actinomycetes</taxon>
        <taxon>Micrococcales</taxon>
        <taxon>Microbacteriaceae</taxon>
        <taxon>Glaciihabitans</taxon>
    </lineage>
</organism>
<keyword evidence="3" id="KW-1185">Reference proteome</keyword>
<dbReference type="EMBL" id="SISG01000001">
    <property type="protein sequence ID" value="TBN57267.1"/>
    <property type="molecule type" value="Genomic_DNA"/>
</dbReference>
<dbReference type="Pfam" id="PF08818">
    <property type="entry name" value="DUF1801"/>
    <property type="match status" value="1"/>
</dbReference>
<evidence type="ECO:0000313" key="2">
    <source>
        <dbReference type="EMBL" id="TBN57267.1"/>
    </source>
</evidence>
<dbReference type="Proteomes" id="UP000294194">
    <property type="component" value="Unassembled WGS sequence"/>
</dbReference>
<accession>A0A4Q9GVQ0</accession>
<reference evidence="3" key="1">
    <citation type="submission" date="2019-02" db="EMBL/GenBank/DDBJ databases">
        <title>Glaciihabitans arcticus sp. nov., a psychrotolerant bacterium isolated from polar soil.</title>
        <authorList>
            <person name="Dahal R.H."/>
        </authorList>
    </citation>
    <scope>NUCLEOTIDE SEQUENCE [LARGE SCALE GENOMIC DNA]</scope>
    <source>
        <strain evidence="3">RP-3-7</strain>
    </source>
</reference>